<dbReference type="Proteomes" id="UP000298030">
    <property type="component" value="Unassembled WGS sequence"/>
</dbReference>
<name>A0A4Y7S171_COPMI</name>
<dbReference type="EMBL" id="QPFP01000368">
    <property type="protein sequence ID" value="TEB15061.1"/>
    <property type="molecule type" value="Genomic_DNA"/>
</dbReference>
<feature type="region of interest" description="Disordered" evidence="1">
    <location>
        <begin position="1"/>
        <end position="21"/>
    </location>
</feature>
<accession>A0A4Y7S171</accession>
<feature type="compositionally biased region" description="Polar residues" evidence="1">
    <location>
        <begin position="1"/>
        <end position="15"/>
    </location>
</feature>
<gene>
    <name evidence="2" type="ORF">FA13DRAFT_852854</name>
</gene>
<sequence length="51" mass="5652">MHSEYPQGSASSSVDQRIPSPLRSQVYLGARSFGRAWPGRWGARYTPKSKG</sequence>
<comment type="caution">
    <text evidence="2">The sequence shown here is derived from an EMBL/GenBank/DDBJ whole genome shotgun (WGS) entry which is preliminary data.</text>
</comment>
<reference evidence="2 3" key="1">
    <citation type="journal article" date="2019" name="Nat. Ecol. Evol.">
        <title>Megaphylogeny resolves global patterns of mushroom evolution.</title>
        <authorList>
            <person name="Varga T."/>
            <person name="Krizsan K."/>
            <person name="Foldi C."/>
            <person name="Dima B."/>
            <person name="Sanchez-Garcia M."/>
            <person name="Sanchez-Ramirez S."/>
            <person name="Szollosi G.J."/>
            <person name="Szarkandi J.G."/>
            <person name="Papp V."/>
            <person name="Albert L."/>
            <person name="Andreopoulos W."/>
            <person name="Angelini C."/>
            <person name="Antonin V."/>
            <person name="Barry K.W."/>
            <person name="Bougher N.L."/>
            <person name="Buchanan P."/>
            <person name="Buyck B."/>
            <person name="Bense V."/>
            <person name="Catcheside P."/>
            <person name="Chovatia M."/>
            <person name="Cooper J."/>
            <person name="Damon W."/>
            <person name="Desjardin D."/>
            <person name="Finy P."/>
            <person name="Geml J."/>
            <person name="Haridas S."/>
            <person name="Hughes K."/>
            <person name="Justo A."/>
            <person name="Karasinski D."/>
            <person name="Kautmanova I."/>
            <person name="Kiss B."/>
            <person name="Kocsube S."/>
            <person name="Kotiranta H."/>
            <person name="LaButti K.M."/>
            <person name="Lechner B.E."/>
            <person name="Liimatainen K."/>
            <person name="Lipzen A."/>
            <person name="Lukacs Z."/>
            <person name="Mihaltcheva S."/>
            <person name="Morgado L.N."/>
            <person name="Niskanen T."/>
            <person name="Noordeloos M.E."/>
            <person name="Ohm R.A."/>
            <person name="Ortiz-Santana B."/>
            <person name="Ovrebo C."/>
            <person name="Racz N."/>
            <person name="Riley R."/>
            <person name="Savchenko A."/>
            <person name="Shiryaev A."/>
            <person name="Soop K."/>
            <person name="Spirin V."/>
            <person name="Szebenyi C."/>
            <person name="Tomsovsky M."/>
            <person name="Tulloss R.E."/>
            <person name="Uehling J."/>
            <person name="Grigoriev I.V."/>
            <person name="Vagvolgyi C."/>
            <person name="Papp T."/>
            <person name="Martin F.M."/>
            <person name="Miettinen O."/>
            <person name="Hibbett D.S."/>
            <person name="Nagy L.G."/>
        </authorList>
    </citation>
    <scope>NUCLEOTIDE SEQUENCE [LARGE SCALE GENOMIC DNA]</scope>
    <source>
        <strain evidence="2 3">FP101781</strain>
    </source>
</reference>
<evidence type="ECO:0000313" key="2">
    <source>
        <dbReference type="EMBL" id="TEB15061.1"/>
    </source>
</evidence>
<keyword evidence="3" id="KW-1185">Reference proteome</keyword>
<evidence type="ECO:0000256" key="1">
    <source>
        <dbReference type="SAM" id="MobiDB-lite"/>
    </source>
</evidence>
<organism evidence="2 3">
    <name type="scientific">Coprinellus micaceus</name>
    <name type="common">Glistening ink-cap mushroom</name>
    <name type="synonym">Coprinus micaceus</name>
    <dbReference type="NCBI Taxonomy" id="71717"/>
    <lineage>
        <taxon>Eukaryota</taxon>
        <taxon>Fungi</taxon>
        <taxon>Dikarya</taxon>
        <taxon>Basidiomycota</taxon>
        <taxon>Agaricomycotina</taxon>
        <taxon>Agaricomycetes</taxon>
        <taxon>Agaricomycetidae</taxon>
        <taxon>Agaricales</taxon>
        <taxon>Agaricineae</taxon>
        <taxon>Psathyrellaceae</taxon>
        <taxon>Coprinellus</taxon>
    </lineage>
</organism>
<dbReference type="AlphaFoldDB" id="A0A4Y7S171"/>
<protein>
    <submittedName>
        <fullName evidence="2">Uncharacterized protein</fullName>
    </submittedName>
</protein>
<evidence type="ECO:0000313" key="3">
    <source>
        <dbReference type="Proteomes" id="UP000298030"/>
    </source>
</evidence>
<proteinExistence type="predicted"/>